<evidence type="ECO:0000259" key="18">
    <source>
        <dbReference type="PROSITE" id="PS50097"/>
    </source>
</evidence>
<name>A0A2J8PID6_PANTR</name>
<dbReference type="PANTHER" id="PTHR46105:SF28">
    <property type="entry name" value="ZINC FINGER PROTEIN 37-LIKE"/>
    <property type="match status" value="1"/>
</dbReference>
<evidence type="ECO:0000256" key="5">
    <source>
        <dbReference type="ARBA" id="ARBA00022723"/>
    </source>
</evidence>
<proteinExistence type="predicted"/>
<gene>
    <name evidence="19" type="ORF">CK820_G0002664</name>
</gene>
<protein>
    <recommendedName>
        <fullName evidence="17">Zinc finger and BTB domain-containing protein 1</fullName>
    </recommendedName>
</protein>
<dbReference type="Pfam" id="PF00651">
    <property type="entry name" value="BTB"/>
    <property type="match status" value="1"/>
</dbReference>
<dbReference type="GO" id="GO:0008270">
    <property type="term" value="F:zinc ion binding"/>
    <property type="evidence" value="ECO:0007669"/>
    <property type="project" value="UniProtKB-KW"/>
</dbReference>
<evidence type="ECO:0000256" key="12">
    <source>
        <dbReference type="ARBA" id="ARBA00023015"/>
    </source>
</evidence>
<evidence type="ECO:0000256" key="6">
    <source>
        <dbReference type="ARBA" id="ARBA00022737"/>
    </source>
</evidence>
<reference evidence="19 20" key="1">
    <citation type="submission" date="2017-12" db="EMBL/GenBank/DDBJ databases">
        <title>High-resolution comparative analysis of great ape genomes.</title>
        <authorList>
            <person name="Pollen A."/>
            <person name="Hastie A."/>
            <person name="Hormozdiari F."/>
            <person name="Dougherty M."/>
            <person name="Liu R."/>
            <person name="Chaisson M."/>
            <person name="Hoppe E."/>
            <person name="Hill C."/>
            <person name="Pang A."/>
            <person name="Hillier L."/>
            <person name="Baker C."/>
            <person name="Armstrong J."/>
            <person name="Shendure J."/>
            <person name="Paten B."/>
            <person name="Wilson R."/>
            <person name="Chao H."/>
            <person name="Schneider V."/>
            <person name="Ventura M."/>
            <person name="Kronenberg Z."/>
            <person name="Murali S."/>
            <person name="Gordon D."/>
            <person name="Cantsilieris S."/>
            <person name="Munson K."/>
            <person name="Nelson B."/>
            <person name="Raja A."/>
            <person name="Underwood J."/>
            <person name="Diekhans M."/>
            <person name="Fiddes I."/>
            <person name="Haussler D."/>
            <person name="Eichler E."/>
        </authorList>
    </citation>
    <scope>NUCLEOTIDE SEQUENCE [LARGE SCALE GENOMIC DNA]</scope>
    <source>
        <strain evidence="19">Yerkes chimp pedigree #C0471</strain>
    </source>
</reference>
<evidence type="ECO:0000256" key="15">
    <source>
        <dbReference type="ARBA" id="ARBA00023242"/>
    </source>
</evidence>
<accession>A0A2J8PID6</accession>
<keyword evidence="14" id="KW-0804">Transcription</keyword>
<dbReference type="Proteomes" id="UP000236370">
    <property type="component" value="Unassembled WGS sequence"/>
</dbReference>
<feature type="non-terminal residue" evidence="19">
    <location>
        <position position="155"/>
    </location>
</feature>
<keyword evidence="13" id="KW-0238">DNA-binding</keyword>
<dbReference type="GO" id="GO:0005654">
    <property type="term" value="C:nucleoplasm"/>
    <property type="evidence" value="ECO:0007669"/>
    <property type="project" value="UniProtKB-SubCell"/>
</dbReference>
<keyword evidence="3" id="KW-0597">Phosphoprotein</keyword>
<evidence type="ECO:0000256" key="1">
    <source>
        <dbReference type="ARBA" id="ARBA00004642"/>
    </source>
</evidence>
<dbReference type="SMART" id="SM00225">
    <property type="entry name" value="BTB"/>
    <property type="match status" value="1"/>
</dbReference>
<comment type="function">
    <text evidence="16">Acts as a transcriptional repressor. Represses cAMP-responsive element (CRE)-mediated transcriptional activation. In addition, has a role in translesion DNA synthesis. Requires for UV-inducible RAD18 loading, PCNA monoubiquitination, POLH recruitment to replication factories and efficient translesion DNA synthesis. Plays a key role in the transcriptional regulation of T lymphocyte development.</text>
</comment>
<keyword evidence="10" id="KW-0832">Ubl conjugation</keyword>
<evidence type="ECO:0000313" key="19">
    <source>
        <dbReference type="EMBL" id="PNI83789.1"/>
    </source>
</evidence>
<evidence type="ECO:0000256" key="10">
    <source>
        <dbReference type="ARBA" id="ARBA00022843"/>
    </source>
</evidence>
<evidence type="ECO:0000256" key="7">
    <source>
        <dbReference type="ARBA" id="ARBA00022771"/>
    </source>
</evidence>
<dbReference type="PROSITE" id="PS50097">
    <property type="entry name" value="BTB"/>
    <property type="match status" value="1"/>
</dbReference>
<dbReference type="InterPro" id="IPR000210">
    <property type="entry name" value="BTB/POZ_dom"/>
</dbReference>
<dbReference type="PANTHER" id="PTHR46105">
    <property type="entry name" value="AGAP004733-PA"/>
    <property type="match status" value="1"/>
</dbReference>
<keyword evidence="4" id="KW-0399">Innate immunity</keyword>
<keyword evidence="8" id="KW-0221">Differentiation</keyword>
<keyword evidence="6" id="KW-0677">Repeat</keyword>
<dbReference type="Gene3D" id="3.30.710.10">
    <property type="entry name" value="Potassium Channel Kv1.1, Chain A"/>
    <property type="match status" value="1"/>
</dbReference>
<keyword evidence="15" id="KW-0539">Nucleus</keyword>
<keyword evidence="12" id="KW-0805">Transcription regulation</keyword>
<keyword evidence="9" id="KW-0862">Zinc</keyword>
<keyword evidence="7" id="KW-0863">Zinc-finger</keyword>
<organism evidence="19 20">
    <name type="scientific">Pan troglodytes</name>
    <name type="common">Chimpanzee</name>
    <dbReference type="NCBI Taxonomy" id="9598"/>
    <lineage>
        <taxon>Eukaryota</taxon>
        <taxon>Metazoa</taxon>
        <taxon>Chordata</taxon>
        <taxon>Craniata</taxon>
        <taxon>Vertebrata</taxon>
        <taxon>Euteleostomi</taxon>
        <taxon>Mammalia</taxon>
        <taxon>Eutheria</taxon>
        <taxon>Euarchontoglires</taxon>
        <taxon>Primates</taxon>
        <taxon>Haplorrhini</taxon>
        <taxon>Catarrhini</taxon>
        <taxon>Hominidae</taxon>
        <taxon>Pan</taxon>
    </lineage>
</organism>
<feature type="domain" description="BTB" evidence="18">
    <location>
        <begin position="24"/>
        <end position="91"/>
    </location>
</feature>
<evidence type="ECO:0000313" key="20">
    <source>
        <dbReference type="Proteomes" id="UP000236370"/>
    </source>
</evidence>
<evidence type="ECO:0000256" key="8">
    <source>
        <dbReference type="ARBA" id="ARBA00022782"/>
    </source>
</evidence>
<dbReference type="GO" id="GO:0045087">
    <property type="term" value="P:innate immune response"/>
    <property type="evidence" value="ECO:0007669"/>
    <property type="project" value="UniProtKB-KW"/>
</dbReference>
<keyword evidence="11" id="KW-0391">Immunity</keyword>
<keyword evidence="5" id="KW-0479">Metal-binding</keyword>
<dbReference type="SUPFAM" id="SSF54695">
    <property type="entry name" value="POZ domain"/>
    <property type="match status" value="1"/>
</dbReference>
<evidence type="ECO:0000256" key="2">
    <source>
        <dbReference type="ARBA" id="ARBA00022499"/>
    </source>
</evidence>
<sequence>MAKPSHSSYVLQQLNNQREWGFLCDCCIAIDDIYFQAHKAVLAACSSYFRMFFMNHQHSTAQLNLSNMKISAECFDLILQFMYLGKIMTAPSSFEQFKVAMNYLQLYNVPDCLEDIQDADCSSSKCSSSASSKQNSKMIFGVRMYEDTVARNGNE</sequence>
<dbReference type="GO" id="GO:0030154">
    <property type="term" value="P:cell differentiation"/>
    <property type="evidence" value="ECO:0007669"/>
    <property type="project" value="UniProtKB-KW"/>
</dbReference>
<comment type="subcellular location">
    <subcellularLocation>
        <location evidence="1">Nucleus</location>
        <location evidence="1">Nucleoplasm</location>
    </subcellularLocation>
</comment>
<evidence type="ECO:0000256" key="4">
    <source>
        <dbReference type="ARBA" id="ARBA00022588"/>
    </source>
</evidence>
<evidence type="ECO:0000256" key="9">
    <source>
        <dbReference type="ARBA" id="ARBA00022833"/>
    </source>
</evidence>
<evidence type="ECO:0000256" key="11">
    <source>
        <dbReference type="ARBA" id="ARBA00022859"/>
    </source>
</evidence>
<dbReference type="InterPro" id="IPR011333">
    <property type="entry name" value="SKP1/BTB/POZ_sf"/>
</dbReference>
<dbReference type="InterPro" id="IPR050457">
    <property type="entry name" value="ZnFinger_BTB_dom_contain"/>
</dbReference>
<comment type="caution">
    <text evidence="19">The sequence shown here is derived from an EMBL/GenBank/DDBJ whole genome shotgun (WGS) entry which is preliminary data.</text>
</comment>
<dbReference type="EMBL" id="NBAG03000214">
    <property type="protein sequence ID" value="PNI83789.1"/>
    <property type="molecule type" value="Genomic_DNA"/>
</dbReference>
<dbReference type="GO" id="GO:0042803">
    <property type="term" value="F:protein homodimerization activity"/>
    <property type="evidence" value="ECO:0007669"/>
    <property type="project" value="UniProtKB-ARBA"/>
</dbReference>
<evidence type="ECO:0000256" key="17">
    <source>
        <dbReference type="ARBA" id="ARBA00074852"/>
    </source>
</evidence>
<dbReference type="SMR" id="A0A2J8PID6"/>
<dbReference type="AlphaFoldDB" id="A0A2J8PID6"/>
<dbReference type="FunFam" id="3.30.710.10:FF:000109">
    <property type="entry name" value="zinc finger and BTB domain-containing protein 1"/>
    <property type="match status" value="1"/>
</dbReference>
<evidence type="ECO:0000256" key="3">
    <source>
        <dbReference type="ARBA" id="ARBA00022553"/>
    </source>
</evidence>
<dbReference type="GO" id="GO:0003677">
    <property type="term" value="F:DNA binding"/>
    <property type="evidence" value="ECO:0007669"/>
    <property type="project" value="UniProtKB-KW"/>
</dbReference>
<keyword evidence="2" id="KW-1017">Isopeptide bond</keyword>
<evidence type="ECO:0000256" key="13">
    <source>
        <dbReference type="ARBA" id="ARBA00023125"/>
    </source>
</evidence>
<evidence type="ECO:0000256" key="14">
    <source>
        <dbReference type="ARBA" id="ARBA00023163"/>
    </source>
</evidence>
<evidence type="ECO:0000256" key="16">
    <source>
        <dbReference type="ARBA" id="ARBA00059022"/>
    </source>
</evidence>